<dbReference type="PROSITE" id="PS50082">
    <property type="entry name" value="WD_REPEATS_2"/>
    <property type="match status" value="2"/>
</dbReference>
<evidence type="ECO:0000256" key="1">
    <source>
        <dbReference type="ARBA" id="ARBA00001933"/>
    </source>
</evidence>
<evidence type="ECO:0000256" key="10">
    <source>
        <dbReference type="ARBA" id="ARBA00023102"/>
    </source>
</evidence>
<dbReference type="Pfam" id="PF00155">
    <property type="entry name" value="Aminotran_1_2"/>
    <property type="match status" value="1"/>
</dbReference>
<evidence type="ECO:0000256" key="6">
    <source>
        <dbReference type="ARBA" id="ARBA00022605"/>
    </source>
</evidence>
<evidence type="ECO:0000256" key="4">
    <source>
        <dbReference type="ARBA" id="ARBA00022574"/>
    </source>
</evidence>
<evidence type="ECO:0000256" key="11">
    <source>
        <dbReference type="ARBA" id="ARBA00030262"/>
    </source>
</evidence>
<dbReference type="SMART" id="SM00320">
    <property type="entry name" value="WD40"/>
    <property type="match status" value="5"/>
</dbReference>
<feature type="repeat" description="WD" evidence="13">
    <location>
        <begin position="216"/>
        <end position="258"/>
    </location>
</feature>
<dbReference type="InterPro" id="IPR015943">
    <property type="entry name" value="WD40/YVTN_repeat-like_dom_sf"/>
</dbReference>
<evidence type="ECO:0000256" key="7">
    <source>
        <dbReference type="ARBA" id="ARBA00022679"/>
    </source>
</evidence>
<dbReference type="CDD" id="cd00609">
    <property type="entry name" value="AAT_like"/>
    <property type="match status" value="1"/>
</dbReference>
<comment type="pathway">
    <text evidence="2">Amino-acid biosynthesis; L-histidine biosynthesis; L-histidine from 5-phospho-alpha-D-ribose 1-diphosphate: step 7/9.</text>
</comment>
<dbReference type="PANTHER" id="PTHR42885:SF2">
    <property type="entry name" value="HISTIDINOL-PHOSPHATE AMINOTRANSFERASE"/>
    <property type="match status" value="1"/>
</dbReference>
<accession>A0A9Q1RMY3</accession>
<dbReference type="InterPro" id="IPR005861">
    <property type="entry name" value="HisP_aminotrans"/>
</dbReference>
<evidence type="ECO:0000256" key="9">
    <source>
        <dbReference type="ARBA" id="ARBA00022898"/>
    </source>
</evidence>
<dbReference type="SUPFAM" id="SSF50978">
    <property type="entry name" value="WD40 repeat-like"/>
    <property type="match status" value="1"/>
</dbReference>
<comment type="catalytic activity">
    <reaction evidence="12">
        <text>L-histidinol phosphate + 2-oxoglutarate = 3-(imidazol-4-yl)-2-oxopropyl phosphate + L-glutamate</text>
        <dbReference type="Rhea" id="RHEA:23744"/>
        <dbReference type="ChEBI" id="CHEBI:16810"/>
        <dbReference type="ChEBI" id="CHEBI:29985"/>
        <dbReference type="ChEBI" id="CHEBI:57766"/>
        <dbReference type="ChEBI" id="CHEBI:57980"/>
        <dbReference type="EC" id="2.6.1.9"/>
    </reaction>
</comment>
<dbReference type="InterPro" id="IPR015424">
    <property type="entry name" value="PyrdxlP-dep_Trfase"/>
</dbReference>
<gene>
    <name evidence="15" type="ORF">K7X08_001349</name>
</gene>
<keyword evidence="9" id="KW-0663">Pyridoxal phosphate</keyword>
<dbReference type="InterPro" id="IPR001680">
    <property type="entry name" value="WD40_rpt"/>
</dbReference>
<organism evidence="15 16">
    <name type="scientific">Anisodus acutangulus</name>
    <dbReference type="NCBI Taxonomy" id="402998"/>
    <lineage>
        <taxon>Eukaryota</taxon>
        <taxon>Viridiplantae</taxon>
        <taxon>Streptophyta</taxon>
        <taxon>Embryophyta</taxon>
        <taxon>Tracheophyta</taxon>
        <taxon>Spermatophyta</taxon>
        <taxon>Magnoliopsida</taxon>
        <taxon>eudicotyledons</taxon>
        <taxon>Gunneridae</taxon>
        <taxon>Pentapetalae</taxon>
        <taxon>asterids</taxon>
        <taxon>lamiids</taxon>
        <taxon>Solanales</taxon>
        <taxon>Solanaceae</taxon>
        <taxon>Solanoideae</taxon>
        <taxon>Hyoscyameae</taxon>
        <taxon>Anisodus</taxon>
    </lineage>
</organism>
<reference evidence="16" key="1">
    <citation type="journal article" date="2023" name="Proc. Natl. Acad. Sci. U.S.A.">
        <title>Genomic and structural basis for evolution of tropane alkaloid biosynthesis.</title>
        <authorList>
            <person name="Wanga Y.-J."/>
            <person name="Taina T."/>
            <person name="Yua J.-Y."/>
            <person name="Lia J."/>
            <person name="Xua B."/>
            <person name="Chenc J."/>
            <person name="D'Auriad J.C."/>
            <person name="Huanga J.-P."/>
            <person name="Huanga S.-X."/>
        </authorList>
    </citation>
    <scope>NUCLEOTIDE SEQUENCE [LARGE SCALE GENOMIC DNA]</scope>
    <source>
        <strain evidence="16">cv. KIB-2019</strain>
    </source>
</reference>
<feature type="repeat" description="WD" evidence="13">
    <location>
        <begin position="130"/>
        <end position="172"/>
    </location>
</feature>
<dbReference type="NCBIfam" id="TIGR01141">
    <property type="entry name" value="hisC"/>
    <property type="match status" value="1"/>
</dbReference>
<keyword evidence="5" id="KW-0032">Aminotransferase</keyword>
<dbReference type="AlphaFoldDB" id="A0A9Q1RMY3"/>
<sequence>MDLLCKVYGGTSDEEDDNGEIQLRRPILPPAKRAKFENFNPLQLYKSNPSTNLQAQGSLPGRYISKRERAAMASAARVPESNTPPLPNTSPVLGSILDSVLPHNILSALRDQTKVYGNLIHTPERLSVVLDGHKRSANAVQWSTSHAHLLASAGMDQTVCIWNVWSRDQKKARILNCHHAAVKDVKWSPYGLSVLSCGYDCTSRLIDVEKGIETQVFNEDQVVGVVKFHPDNYNLFLSGGTKGHLKLWDIRSGKVVHQYVRNLGPILDAEFTVDAKRIISSSDVSKSNISENSIIVWDGSREIPLSNQVYGEAYTCPSIRCHPSDPKFIAQSNGNYIAIFSTKPPFGLDKYRRYEGHSVSGFPVKCNFSLDGEKVISGSSDGYIYVYDSKSCELIRKIKSLGKQNLFLSAGKLNWNKKFQLMGVIELCNTSCICIGRAKPSCLIEANQRWRRITCMASSVSVQDENQQQKQCVSGDAFIRQHLRKLSPYQPILPFEVLSTRLGRKPEDIVKLDANENPYGPPPEVNEALGAMKFPYIYPDPESRTLRAALAEDSGLEAEYILAGCGADELIDLIMRCVLDPGDKIVDCPPTFTMYEFDAAVNGAHVIKVPRNPDFSLDVERIAEVIEHEKPKCIFLTSPNNPDGSIIDDETLLKILQLPILVILDEAYVEFSGMESKMKWVKKHENLIVLRTFSKRAGLAGLRVGYGAFPKSIIEFLWRAKQPYNVSVAAEVAACAALKNPIYLENVKVALVQERERLFDLLKEVPFLDPYPSYSNFILCKVTSGMDAKKLKEDLATMGVMIRHYNNKELKGYVRVSVGKPEHTEALMKCLKHFY</sequence>
<feature type="domain" description="Aminotransferase class I/classII large" evidence="14">
    <location>
        <begin position="508"/>
        <end position="828"/>
    </location>
</feature>
<dbReference type="HAMAP" id="MF_01023">
    <property type="entry name" value="HisC_aminotrans_2"/>
    <property type="match status" value="1"/>
</dbReference>
<dbReference type="EMBL" id="JAJAGQ010000004">
    <property type="protein sequence ID" value="KAJ8564889.1"/>
    <property type="molecule type" value="Genomic_DNA"/>
</dbReference>
<dbReference type="InterPro" id="IPR015422">
    <property type="entry name" value="PyrdxlP-dep_Trfase_small"/>
</dbReference>
<dbReference type="GO" id="GO:0004400">
    <property type="term" value="F:histidinol-phosphate transaminase activity"/>
    <property type="evidence" value="ECO:0007669"/>
    <property type="project" value="UniProtKB-EC"/>
</dbReference>
<keyword evidence="4 13" id="KW-0853">WD repeat</keyword>
<evidence type="ECO:0000256" key="13">
    <source>
        <dbReference type="PROSITE-ProRule" id="PRU00221"/>
    </source>
</evidence>
<dbReference type="OrthoDB" id="2015537at2759"/>
<keyword evidence="10" id="KW-0368">Histidine biosynthesis</keyword>
<evidence type="ECO:0000256" key="12">
    <source>
        <dbReference type="ARBA" id="ARBA00047481"/>
    </source>
</evidence>
<dbReference type="Gene3D" id="3.40.640.10">
    <property type="entry name" value="Type I PLP-dependent aspartate aminotransferase-like (Major domain)"/>
    <property type="match status" value="1"/>
</dbReference>
<dbReference type="PROSITE" id="PS00678">
    <property type="entry name" value="WD_REPEATS_1"/>
    <property type="match status" value="1"/>
</dbReference>
<keyword evidence="6" id="KW-0028">Amino-acid biosynthesis</keyword>
<dbReference type="Gene3D" id="3.90.1150.10">
    <property type="entry name" value="Aspartate Aminotransferase, domain 1"/>
    <property type="match status" value="1"/>
</dbReference>
<dbReference type="SUPFAM" id="SSF53383">
    <property type="entry name" value="PLP-dependent transferases"/>
    <property type="match status" value="1"/>
</dbReference>
<proteinExistence type="inferred from homology"/>
<evidence type="ECO:0000256" key="3">
    <source>
        <dbReference type="ARBA" id="ARBA00012748"/>
    </source>
</evidence>
<comment type="cofactor">
    <cofactor evidence="1">
        <name>pyridoxal 5'-phosphate</name>
        <dbReference type="ChEBI" id="CHEBI:597326"/>
    </cofactor>
</comment>
<protein>
    <recommendedName>
        <fullName evidence="3">histidinol-phosphate transaminase</fullName>
        <ecNumber evidence="3">2.6.1.9</ecNumber>
    </recommendedName>
    <alternativeName>
        <fullName evidence="11">Imidazole acetol-phosphate transaminase</fullName>
    </alternativeName>
</protein>
<dbReference type="GO" id="GO:0000105">
    <property type="term" value="P:L-histidine biosynthetic process"/>
    <property type="evidence" value="ECO:0007669"/>
    <property type="project" value="UniProtKB-KW"/>
</dbReference>
<evidence type="ECO:0000313" key="15">
    <source>
        <dbReference type="EMBL" id="KAJ8564889.1"/>
    </source>
</evidence>
<keyword evidence="8" id="KW-0677">Repeat</keyword>
<dbReference type="Pfam" id="PF00400">
    <property type="entry name" value="WD40"/>
    <property type="match status" value="4"/>
</dbReference>
<dbReference type="InterPro" id="IPR004839">
    <property type="entry name" value="Aminotransferase_I/II_large"/>
</dbReference>
<evidence type="ECO:0000256" key="5">
    <source>
        <dbReference type="ARBA" id="ARBA00022576"/>
    </source>
</evidence>
<comment type="caution">
    <text evidence="15">The sequence shown here is derived from an EMBL/GenBank/DDBJ whole genome shotgun (WGS) entry which is preliminary data.</text>
</comment>
<dbReference type="GO" id="GO:0030170">
    <property type="term" value="F:pyridoxal phosphate binding"/>
    <property type="evidence" value="ECO:0007669"/>
    <property type="project" value="InterPro"/>
</dbReference>
<dbReference type="Gene3D" id="2.130.10.10">
    <property type="entry name" value="YVTN repeat-like/Quinoprotein amine dehydrogenase"/>
    <property type="match status" value="1"/>
</dbReference>
<dbReference type="Proteomes" id="UP001152561">
    <property type="component" value="Unassembled WGS sequence"/>
</dbReference>
<dbReference type="InterPro" id="IPR015421">
    <property type="entry name" value="PyrdxlP-dep_Trfase_major"/>
</dbReference>
<evidence type="ECO:0000256" key="8">
    <source>
        <dbReference type="ARBA" id="ARBA00022737"/>
    </source>
</evidence>
<name>A0A9Q1RMY3_9SOLA</name>
<keyword evidence="7" id="KW-0808">Transferase</keyword>
<evidence type="ECO:0000256" key="2">
    <source>
        <dbReference type="ARBA" id="ARBA00005011"/>
    </source>
</evidence>
<evidence type="ECO:0000313" key="16">
    <source>
        <dbReference type="Proteomes" id="UP001152561"/>
    </source>
</evidence>
<dbReference type="PANTHER" id="PTHR42885">
    <property type="entry name" value="HISTIDINOL-PHOSPHATE AMINOTRANSFERASE-RELATED"/>
    <property type="match status" value="1"/>
</dbReference>
<keyword evidence="16" id="KW-1185">Reference proteome</keyword>
<evidence type="ECO:0000259" key="14">
    <source>
        <dbReference type="Pfam" id="PF00155"/>
    </source>
</evidence>
<dbReference type="EC" id="2.6.1.9" evidence="3"/>
<dbReference type="PROSITE" id="PS50294">
    <property type="entry name" value="WD_REPEATS_REGION"/>
    <property type="match status" value="1"/>
</dbReference>
<dbReference type="InterPro" id="IPR019775">
    <property type="entry name" value="WD40_repeat_CS"/>
</dbReference>
<dbReference type="InterPro" id="IPR036322">
    <property type="entry name" value="WD40_repeat_dom_sf"/>
</dbReference>